<dbReference type="GO" id="GO:0097720">
    <property type="term" value="P:calcineurin-mediated signaling"/>
    <property type="evidence" value="ECO:0007669"/>
    <property type="project" value="InterPro"/>
</dbReference>
<feature type="region of interest" description="Disordered" evidence="1">
    <location>
        <begin position="1"/>
        <end position="74"/>
    </location>
</feature>
<dbReference type="InterPro" id="IPR004843">
    <property type="entry name" value="Calcineurin-like_PHP"/>
</dbReference>
<dbReference type="GO" id="GO:0033192">
    <property type="term" value="F:calmodulin-dependent protein phosphatase activity"/>
    <property type="evidence" value="ECO:0007669"/>
    <property type="project" value="InterPro"/>
</dbReference>
<feature type="compositionally biased region" description="Polar residues" evidence="1">
    <location>
        <begin position="1"/>
        <end position="13"/>
    </location>
</feature>
<dbReference type="PANTHER" id="PTHR45673">
    <property type="entry name" value="SERINE/THREONINE-PROTEIN PHOSPHATASE 2B CATALYTIC SUBUNIT 1-RELATED"/>
    <property type="match status" value="1"/>
</dbReference>
<name>A0AAV8A7L2_9EUKA</name>
<reference evidence="3" key="1">
    <citation type="submission" date="2022-08" db="EMBL/GenBank/DDBJ databases">
        <title>Novel sulphate-reducing endosymbionts in the free-living metamonad Anaeramoeba.</title>
        <authorList>
            <person name="Jerlstrom-Hultqvist J."/>
            <person name="Cepicka I."/>
            <person name="Gallot-Lavallee L."/>
            <person name="Salas-Leiva D."/>
            <person name="Curtis B.A."/>
            <person name="Zahonova K."/>
            <person name="Pipaliya S."/>
            <person name="Dacks J."/>
            <person name="Roger A.J."/>
        </authorList>
    </citation>
    <scope>NUCLEOTIDE SEQUENCE</scope>
    <source>
        <strain evidence="3">Busselton2</strain>
    </source>
</reference>
<feature type="compositionally biased region" description="Low complexity" evidence="1">
    <location>
        <begin position="53"/>
        <end position="63"/>
    </location>
</feature>
<dbReference type="InterPro" id="IPR043360">
    <property type="entry name" value="PP2B"/>
</dbReference>
<gene>
    <name evidence="3" type="ORF">M0812_06299</name>
</gene>
<dbReference type="Proteomes" id="UP001146793">
    <property type="component" value="Unassembled WGS sequence"/>
</dbReference>
<sequence length="648" mass="75053">MTENSPFYLSNSSENEKELTNSENTETQTNTNTNTNTTSSLSESDFETNSDVSSLTTSESEQSSDYERGTVNCGEDRQITKARELVRGRLASEIVFPNKSKKPNYEAIFKHFKREGKLFKKDILKICKFARKTLKKEPNLIRIDSPVLIFGDLHGQFFDLVSIIEAVEPCKENQNHFLFLGDYVDRGNYATEIVLNHETRDLSKFFNFKTEAIYKYDQETYDAIMKTCECLPLAAIVDEQFFCVHAGISPHLSDVEMINKIDRFRDPPGKGLFTDLIWSDPFPNYNSSKGSSKRFVFNSPRRCSFQYSYDAVVDFLIENELTCVIRAHEAQDRGYQMYKKWDETNFPTLITIFSAPNYSNSGNKGAVFQYKDRSVTIKEFKQVKEPYSLPDFMDTFEWSVPFITDKILSVWTTIGNLTEEDSVSLMKNKEGTQSKSKENTKQNIYTKDFLNKERIVNIQNKVRVIAKLISTFSMIRKEQKLKINNKINLIKKSKILRAQSANVLPINNLYISTSEQTKSMQPNVPKLYRSISHESTRFQEKLLKGYTKVWLATQNGKSNFLPKAVYNFNKNEKFQPLDNNEIQLLKRIDSQKPKTKKLPLYKRTNSVHDVIEIMELGTINKNLQKKSQTRKKKKKSQTKPKKKKIIEN</sequence>
<organism evidence="3 4">
    <name type="scientific">Anaeramoeba flamelloides</name>
    <dbReference type="NCBI Taxonomy" id="1746091"/>
    <lineage>
        <taxon>Eukaryota</taxon>
        <taxon>Metamonada</taxon>
        <taxon>Anaeramoebidae</taxon>
        <taxon>Anaeramoeba</taxon>
    </lineage>
</organism>
<dbReference type="SMART" id="SM00156">
    <property type="entry name" value="PP2Ac"/>
    <property type="match status" value="1"/>
</dbReference>
<accession>A0AAV8A7L2</accession>
<dbReference type="AlphaFoldDB" id="A0AAV8A7L2"/>
<proteinExistence type="predicted"/>
<comment type="caution">
    <text evidence="3">The sequence shown here is derived from an EMBL/GenBank/DDBJ whole genome shotgun (WGS) entry which is preliminary data.</text>
</comment>
<dbReference type="Gene3D" id="3.60.21.10">
    <property type="match status" value="1"/>
</dbReference>
<evidence type="ECO:0000256" key="1">
    <source>
        <dbReference type="SAM" id="MobiDB-lite"/>
    </source>
</evidence>
<evidence type="ECO:0000313" key="3">
    <source>
        <dbReference type="EMBL" id="KAJ3450132.1"/>
    </source>
</evidence>
<dbReference type="InterPro" id="IPR029052">
    <property type="entry name" value="Metallo-depent_PP-like"/>
</dbReference>
<protein>
    <submittedName>
        <fullName evidence="3">Serine/threonine-protein phosphatase 2b catalytic subunit 1-related</fullName>
    </submittedName>
</protein>
<feature type="compositionally biased region" description="Low complexity" evidence="1">
    <location>
        <begin position="21"/>
        <end position="43"/>
    </location>
</feature>
<dbReference type="Pfam" id="PF00149">
    <property type="entry name" value="Metallophos"/>
    <property type="match status" value="2"/>
</dbReference>
<evidence type="ECO:0000313" key="4">
    <source>
        <dbReference type="Proteomes" id="UP001146793"/>
    </source>
</evidence>
<dbReference type="InterPro" id="IPR006186">
    <property type="entry name" value="Ser/Thr-sp_prot-phosphatase"/>
</dbReference>
<feature type="region of interest" description="Disordered" evidence="1">
    <location>
        <begin position="624"/>
        <end position="648"/>
    </location>
</feature>
<dbReference type="SUPFAM" id="SSF56300">
    <property type="entry name" value="Metallo-dependent phosphatases"/>
    <property type="match status" value="1"/>
</dbReference>
<evidence type="ECO:0000259" key="2">
    <source>
        <dbReference type="SMART" id="SM00156"/>
    </source>
</evidence>
<dbReference type="EMBL" id="JANTQA010000012">
    <property type="protein sequence ID" value="KAJ3450132.1"/>
    <property type="molecule type" value="Genomic_DNA"/>
</dbReference>
<feature type="domain" description="Serine/threonine specific protein phosphatases" evidence="2">
    <location>
        <begin position="118"/>
        <end position="384"/>
    </location>
</feature>
<dbReference type="PRINTS" id="PR00114">
    <property type="entry name" value="STPHPHTASE"/>
</dbReference>